<feature type="domain" description="NodB homology" evidence="1">
    <location>
        <begin position="22"/>
        <end position="287"/>
    </location>
</feature>
<dbReference type="EMBL" id="CP045851">
    <property type="protein sequence ID" value="QGG95984.1"/>
    <property type="molecule type" value="Genomic_DNA"/>
</dbReference>
<dbReference type="Gene3D" id="3.20.20.370">
    <property type="entry name" value="Glycoside hydrolase/deacetylase"/>
    <property type="match status" value="1"/>
</dbReference>
<protein>
    <submittedName>
        <fullName evidence="2">Polysaccharide deacetylase family protein</fullName>
    </submittedName>
</protein>
<dbReference type="PANTHER" id="PTHR10587">
    <property type="entry name" value="GLYCOSYL TRANSFERASE-RELATED"/>
    <property type="match status" value="1"/>
</dbReference>
<evidence type="ECO:0000313" key="3">
    <source>
        <dbReference type="Proteomes" id="UP000334019"/>
    </source>
</evidence>
<evidence type="ECO:0000259" key="1">
    <source>
        <dbReference type="PROSITE" id="PS51677"/>
    </source>
</evidence>
<dbReference type="InterPro" id="IPR050248">
    <property type="entry name" value="Polysacc_deacetylase_ArnD"/>
</dbReference>
<dbReference type="Proteomes" id="UP000334019">
    <property type="component" value="Chromosome"/>
</dbReference>
<organism evidence="2 3">
    <name type="scientific">Actinomarinicola tropica</name>
    <dbReference type="NCBI Taxonomy" id="2789776"/>
    <lineage>
        <taxon>Bacteria</taxon>
        <taxon>Bacillati</taxon>
        <taxon>Actinomycetota</taxon>
        <taxon>Acidimicrobiia</taxon>
        <taxon>Acidimicrobiales</taxon>
        <taxon>Iamiaceae</taxon>
        <taxon>Actinomarinicola</taxon>
    </lineage>
</organism>
<dbReference type="SUPFAM" id="SSF88713">
    <property type="entry name" value="Glycoside hydrolase/deacetylase"/>
    <property type="match status" value="1"/>
</dbReference>
<dbReference type="AlphaFoldDB" id="A0A5Q2RKH6"/>
<dbReference type="InterPro" id="IPR011330">
    <property type="entry name" value="Glyco_hydro/deAcase_b/a-brl"/>
</dbReference>
<reference evidence="2 3" key="1">
    <citation type="submission" date="2019-11" db="EMBL/GenBank/DDBJ databases">
        <authorList>
            <person name="He Y."/>
        </authorList>
    </citation>
    <scope>NUCLEOTIDE SEQUENCE [LARGE SCALE GENOMIC DNA]</scope>
    <source>
        <strain evidence="2 3">SCSIO 58843</strain>
    </source>
</reference>
<keyword evidence="3" id="KW-1185">Reference proteome</keyword>
<dbReference type="GO" id="GO:0016810">
    <property type="term" value="F:hydrolase activity, acting on carbon-nitrogen (but not peptide) bonds"/>
    <property type="evidence" value="ECO:0007669"/>
    <property type="project" value="InterPro"/>
</dbReference>
<dbReference type="Pfam" id="PF01522">
    <property type="entry name" value="Polysacc_deac_1"/>
    <property type="match status" value="1"/>
</dbReference>
<dbReference type="PROSITE" id="PS51677">
    <property type="entry name" value="NODB"/>
    <property type="match status" value="1"/>
</dbReference>
<evidence type="ECO:0000313" key="2">
    <source>
        <dbReference type="EMBL" id="QGG95984.1"/>
    </source>
</evidence>
<dbReference type="GO" id="GO:0005975">
    <property type="term" value="P:carbohydrate metabolic process"/>
    <property type="evidence" value="ECO:0007669"/>
    <property type="project" value="InterPro"/>
</dbReference>
<dbReference type="CDD" id="cd10940">
    <property type="entry name" value="CE4_PuuE_HpPgdA_like_1"/>
    <property type="match status" value="1"/>
</dbReference>
<accession>A0A5Q2RKH6</accession>
<proteinExistence type="predicted"/>
<gene>
    <name evidence="2" type="ORF">GH723_13235</name>
</gene>
<dbReference type="InterPro" id="IPR002509">
    <property type="entry name" value="NODB_dom"/>
</dbReference>
<dbReference type="RefSeq" id="WP_153760090.1">
    <property type="nucleotide sequence ID" value="NZ_CP045851.1"/>
</dbReference>
<dbReference type="KEGG" id="atq:GH723_13235"/>
<name>A0A5Q2RKH6_9ACTN</name>
<dbReference type="PANTHER" id="PTHR10587:SF137">
    <property type="entry name" value="4-DEOXY-4-FORMAMIDO-L-ARABINOSE-PHOSPHOUNDECAPRENOL DEFORMYLASE ARND-RELATED"/>
    <property type="match status" value="1"/>
</dbReference>
<sequence length="330" mass="37410">MSERPYASLSLDADNLWAYQMTHGDPGWEDHPTYLDTLAERVLPVLAERDLRITFFVVGQDAAIEENRRAIASISEAGHEIGNHSFRHQPWLHRYTLEELHAEFARTEEALEDVTGQRPVGFRGPGYSLSPDVIRVLIDRGYRYDCSTLPTVIGPLARAYYFRSAKLSAEQREERSYLFGSARDGLRRLHPYLWEMGPDRLLEIPVTTMPIARVPVHVSYVLYLAGVSPALAHQYFANAMRLCRLRKLEPSILLHPLDFLGADDVDSLRFFPGMGMTGAEKRTVVLRCIDELQRQFRVVGMRTHAEAILDRGGLPVRSASTSRPHIKVAS</sequence>